<keyword evidence="2" id="KW-1185">Reference proteome</keyword>
<reference evidence="1" key="2">
    <citation type="journal article" date="2024" name="Plant">
        <title>Genomic evolution and insights into agronomic trait innovations of Sesamum species.</title>
        <authorList>
            <person name="Miao H."/>
            <person name="Wang L."/>
            <person name="Qu L."/>
            <person name="Liu H."/>
            <person name="Sun Y."/>
            <person name="Le M."/>
            <person name="Wang Q."/>
            <person name="Wei S."/>
            <person name="Zheng Y."/>
            <person name="Lin W."/>
            <person name="Duan Y."/>
            <person name="Cao H."/>
            <person name="Xiong S."/>
            <person name="Wang X."/>
            <person name="Wei L."/>
            <person name="Li C."/>
            <person name="Ma Q."/>
            <person name="Ju M."/>
            <person name="Zhao R."/>
            <person name="Li G."/>
            <person name="Mu C."/>
            <person name="Tian Q."/>
            <person name="Mei H."/>
            <person name="Zhang T."/>
            <person name="Gao T."/>
            <person name="Zhang H."/>
        </authorList>
    </citation>
    <scope>NUCLEOTIDE SEQUENCE</scope>
    <source>
        <strain evidence="1">3651</strain>
    </source>
</reference>
<dbReference type="Proteomes" id="UP001293254">
    <property type="component" value="Unassembled WGS sequence"/>
</dbReference>
<name>A0AAE1YYM4_9LAMI</name>
<comment type="caution">
    <text evidence="1">The sequence shown here is derived from an EMBL/GenBank/DDBJ whole genome shotgun (WGS) entry which is preliminary data.</text>
</comment>
<reference evidence="1" key="1">
    <citation type="submission" date="2020-06" db="EMBL/GenBank/DDBJ databases">
        <authorList>
            <person name="Li T."/>
            <person name="Hu X."/>
            <person name="Zhang T."/>
            <person name="Song X."/>
            <person name="Zhang H."/>
            <person name="Dai N."/>
            <person name="Sheng W."/>
            <person name="Hou X."/>
            <person name="Wei L."/>
        </authorList>
    </citation>
    <scope>NUCLEOTIDE SEQUENCE</scope>
    <source>
        <strain evidence="1">3651</strain>
        <tissue evidence="1">Leaf</tissue>
    </source>
</reference>
<accession>A0AAE1YYM4</accession>
<dbReference type="EMBL" id="JACGWO010000001">
    <property type="protein sequence ID" value="KAK4438502.1"/>
    <property type="molecule type" value="Genomic_DNA"/>
</dbReference>
<gene>
    <name evidence="1" type="ORF">Salat_0184500</name>
</gene>
<proteinExistence type="predicted"/>
<evidence type="ECO:0000313" key="1">
    <source>
        <dbReference type="EMBL" id="KAK4438502.1"/>
    </source>
</evidence>
<evidence type="ECO:0000313" key="2">
    <source>
        <dbReference type="Proteomes" id="UP001293254"/>
    </source>
</evidence>
<protein>
    <submittedName>
        <fullName evidence="1">Uncharacterized protein</fullName>
    </submittedName>
</protein>
<sequence length="160" mass="18150">MGLESFILRSCWVGTKISIPVCWVRTTVLIKDKPLAQGKSKPWRFEAAWLQSSQCEQVVDRGWRASWGAGPSVCISTQLEQCRLKLCPVLCPDQKALYIELKKDKPLAQGKSKPWRFEAAWLQSSQCEQVVDRGWRASWGAGPSVCISTQLEQCRLKLRL</sequence>
<organism evidence="1 2">
    <name type="scientific">Sesamum alatum</name>
    <dbReference type="NCBI Taxonomy" id="300844"/>
    <lineage>
        <taxon>Eukaryota</taxon>
        <taxon>Viridiplantae</taxon>
        <taxon>Streptophyta</taxon>
        <taxon>Embryophyta</taxon>
        <taxon>Tracheophyta</taxon>
        <taxon>Spermatophyta</taxon>
        <taxon>Magnoliopsida</taxon>
        <taxon>eudicotyledons</taxon>
        <taxon>Gunneridae</taxon>
        <taxon>Pentapetalae</taxon>
        <taxon>asterids</taxon>
        <taxon>lamiids</taxon>
        <taxon>Lamiales</taxon>
        <taxon>Pedaliaceae</taxon>
        <taxon>Sesamum</taxon>
    </lineage>
</organism>
<dbReference type="AlphaFoldDB" id="A0AAE1YYM4"/>